<dbReference type="EMBL" id="JAAJBV010000005">
    <property type="protein sequence ID" value="NHM04699.1"/>
    <property type="molecule type" value="Genomic_DNA"/>
</dbReference>
<keyword evidence="3" id="KW-1185">Reference proteome</keyword>
<feature type="transmembrane region" description="Helical" evidence="1">
    <location>
        <begin position="12"/>
        <end position="44"/>
    </location>
</feature>
<proteinExistence type="predicted"/>
<evidence type="ECO:0000313" key="2">
    <source>
        <dbReference type="EMBL" id="NHM04699.1"/>
    </source>
</evidence>
<dbReference type="RefSeq" id="WP_166236737.1">
    <property type="nucleotide sequence ID" value="NZ_JAAJBV010000005.1"/>
</dbReference>
<keyword evidence="1" id="KW-0472">Membrane</keyword>
<dbReference type="Proteomes" id="UP000761423">
    <property type="component" value="Unassembled WGS sequence"/>
</dbReference>
<gene>
    <name evidence="2" type="ORF">G4L40_08270</name>
</gene>
<evidence type="ECO:0000313" key="3">
    <source>
        <dbReference type="Proteomes" id="UP000761423"/>
    </source>
</evidence>
<organism evidence="2 3">
    <name type="scientific">Flavobacterium celericrescens</name>
    <dbReference type="NCBI Taxonomy" id="2709780"/>
    <lineage>
        <taxon>Bacteria</taxon>
        <taxon>Pseudomonadati</taxon>
        <taxon>Bacteroidota</taxon>
        <taxon>Flavobacteriia</taxon>
        <taxon>Flavobacteriales</taxon>
        <taxon>Flavobacteriaceae</taxon>
        <taxon>Flavobacterium</taxon>
    </lineage>
</organism>
<comment type="caution">
    <text evidence="2">The sequence shown here is derived from an EMBL/GenBank/DDBJ whole genome shotgun (WGS) entry which is preliminary data.</text>
</comment>
<keyword evidence="1" id="KW-1133">Transmembrane helix</keyword>
<sequence>MEQIIDFFNHPFFIIIGGITTLIAIISFVYGVYIILSGVIPVWIRLGKGLSNKKIALYAENEYESLKSLLIDSGLFKAKNIEKISRDSMAKGERYSMMLVNYPEFSDKIPEILQYKKDSDSLIVYAPQTGGRLEPDLMNQINDNRNSIVVNFRGRLLNDIVTSIITTTYEKR</sequence>
<protein>
    <recommendedName>
        <fullName evidence="4">DUF302 domain-containing protein</fullName>
    </recommendedName>
</protein>
<evidence type="ECO:0008006" key="4">
    <source>
        <dbReference type="Google" id="ProtNLM"/>
    </source>
</evidence>
<keyword evidence="1" id="KW-0812">Transmembrane</keyword>
<evidence type="ECO:0000256" key="1">
    <source>
        <dbReference type="SAM" id="Phobius"/>
    </source>
</evidence>
<reference evidence="2 3" key="1">
    <citation type="submission" date="2020-02" db="EMBL/GenBank/DDBJ databases">
        <authorList>
            <person name="Chen W.-M."/>
        </authorList>
    </citation>
    <scope>NUCLEOTIDE SEQUENCE [LARGE SCALE GENOMIC DNA]</scope>
    <source>
        <strain evidence="2 3">TWA-26</strain>
    </source>
</reference>
<name>A0ABX0IC73_9FLAO</name>
<accession>A0ABX0IC73</accession>